<accession>A0ABW8SES8</accession>
<dbReference type="InterPro" id="IPR012340">
    <property type="entry name" value="NA-bd_OB-fold"/>
</dbReference>
<feature type="active site" description="N6-AMP-lysine intermediate" evidence="12">
    <location>
        <position position="111"/>
    </location>
</feature>
<dbReference type="CDD" id="cd00114">
    <property type="entry name" value="LIGANc"/>
    <property type="match status" value="1"/>
</dbReference>
<keyword evidence="7 12" id="KW-0460">Magnesium</keyword>
<evidence type="ECO:0000256" key="8">
    <source>
        <dbReference type="ARBA" id="ARBA00023027"/>
    </source>
</evidence>
<keyword evidence="5 12" id="KW-0227">DNA damage</keyword>
<feature type="binding site" evidence="12">
    <location>
        <position position="424"/>
    </location>
    <ligand>
        <name>Zn(2+)</name>
        <dbReference type="ChEBI" id="CHEBI:29105"/>
    </ligand>
</feature>
<keyword evidence="4 12" id="KW-0479">Metal-binding</keyword>
<evidence type="ECO:0000256" key="10">
    <source>
        <dbReference type="ARBA" id="ARBA00023211"/>
    </source>
</evidence>
<comment type="function">
    <text evidence="1 12">DNA ligase that catalyzes the formation of phosphodiester linkages between 5'-phosphoryl and 3'-hydroxyl groups in double-stranded DNA using NAD as a coenzyme and as the energy source for the reaction. It is essential for DNA replication and repair of damaged DNA.</text>
</comment>
<dbReference type="RefSeq" id="WP_406790321.1">
    <property type="nucleotide sequence ID" value="NZ_JBJHZX010000001.1"/>
</dbReference>
<sequence>MDIKSKMEELRKIIEYHNDKYYNEDEPEITDYEYDKLSLELRKLEKDNPEYMVSSSPTQKVGGTTKRELRKVSHDIPVISLQDVFSKEEVYNFVYKMEKELNNPAFVVEKKIDGLSVVLRYYNGEFKEGITRGDGAVGESVYENLLQIESVPQTISEKIPYLEVRGEVYMSNDSFIKVNEKQEELGIKKYQTARNLAAGTLRQLDSSIVKDRNLDIFIFNLEISQGKQFKYHSESLTWLSQQGFKVSPDFVLCKTVDEVWNSICEIDSTRWELPFQIDGAVIKIDSLEDRKLLGTTSKIPKWAVAYKYPPEQKETVVENIIVQIGRTGKLTPLAVLRPVTLAGTTVSKATLHNQDFIDSKDIQIGDTVIIQKAGDIIPEVIKSIPEKRPKDSKKYTIPDKCPICGSETVKEPKGSDIRCSNSMCYAQVTRGIEYFVSKDAMNIEGFGPSSVEALMKEGYIKDVADIYYLKNYREELIEKGIIGKEKSVDNLIIAIEKSKENDIDRLITGLGIRNVGKQSAKVLAANFSNIEDIANASYDELIGLKDFGDTIVKDIINFFKGEKFSSIISRLKEVGVNTVSKTSYNKKDNRFQGKTFVITGTLPTLKRSEASEFIQNYGGKVSSSVSKKTAYVLTGQEAGSKLDKAQSLGINIIDEEEFMNMIK</sequence>
<feature type="binding site" evidence="12">
    <location>
        <position position="283"/>
    </location>
    <ligand>
        <name>NAD(+)</name>
        <dbReference type="ChEBI" id="CHEBI:57540"/>
    </ligand>
</feature>
<evidence type="ECO:0000256" key="6">
    <source>
        <dbReference type="ARBA" id="ARBA00022833"/>
    </source>
</evidence>
<dbReference type="SUPFAM" id="SSF52113">
    <property type="entry name" value="BRCT domain"/>
    <property type="match status" value="1"/>
</dbReference>
<dbReference type="InterPro" id="IPR036420">
    <property type="entry name" value="BRCT_dom_sf"/>
</dbReference>
<dbReference type="Pfam" id="PF01653">
    <property type="entry name" value="DNA_ligase_aden"/>
    <property type="match status" value="1"/>
</dbReference>
<dbReference type="PIRSF" id="PIRSF001604">
    <property type="entry name" value="LigA"/>
    <property type="match status" value="1"/>
</dbReference>
<dbReference type="Pfam" id="PF03119">
    <property type="entry name" value="DNA_ligase_ZBD"/>
    <property type="match status" value="1"/>
</dbReference>
<dbReference type="Pfam" id="PF12826">
    <property type="entry name" value="HHH_2"/>
    <property type="match status" value="1"/>
</dbReference>
<feature type="binding site" evidence="12">
    <location>
        <position position="401"/>
    </location>
    <ligand>
        <name>Zn(2+)</name>
        <dbReference type="ChEBI" id="CHEBI:29105"/>
    </ligand>
</feature>
<dbReference type="Pfam" id="PF03120">
    <property type="entry name" value="OB_DNA_ligase"/>
    <property type="match status" value="1"/>
</dbReference>
<feature type="domain" description="BRCT" evidence="13">
    <location>
        <begin position="586"/>
        <end position="663"/>
    </location>
</feature>
<feature type="binding site" evidence="12">
    <location>
        <position position="307"/>
    </location>
    <ligand>
        <name>NAD(+)</name>
        <dbReference type="ChEBI" id="CHEBI:57540"/>
    </ligand>
</feature>
<dbReference type="GO" id="GO:0003911">
    <property type="term" value="F:DNA ligase (NAD+) activity"/>
    <property type="evidence" value="ECO:0007669"/>
    <property type="project" value="UniProtKB-EC"/>
</dbReference>
<feature type="binding site" evidence="12">
    <location>
        <position position="419"/>
    </location>
    <ligand>
        <name>Zn(2+)</name>
        <dbReference type="ChEBI" id="CHEBI:29105"/>
    </ligand>
</feature>
<evidence type="ECO:0000313" key="15">
    <source>
        <dbReference type="Proteomes" id="UP001623660"/>
    </source>
</evidence>
<feature type="binding site" evidence="12">
    <location>
        <begin position="31"/>
        <end position="35"/>
    </location>
    <ligand>
        <name>NAD(+)</name>
        <dbReference type="ChEBI" id="CHEBI:57540"/>
    </ligand>
</feature>
<keyword evidence="3 12" id="KW-0235">DNA replication</keyword>
<dbReference type="InterPro" id="IPR001357">
    <property type="entry name" value="BRCT_dom"/>
</dbReference>
<dbReference type="InterPro" id="IPR001679">
    <property type="entry name" value="DNA_ligase"/>
</dbReference>
<dbReference type="SMART" id="SM00278">
    <property type="entry name" value="HhH1"/>
    <property type="match status" value="2"/>
</dbReference>
<dbReference type="CDD" id="cd17748">
    <property type="entry name" value="BRCT_DNA_ligase_like"/>
    <property type="match status" value="1"/>
</dbReference>
<feature type="binding site" evidence="12">
    <location>
        <position position="109"/>
    </location>
    <ligand>
        <name>NAD(+)</name>
        <dbReference type="ChEBI" id="CHEBI:57540"/>
    </ligand>
</feature>
<dbReference type="InterPro" id="IPR004149">
    <property type="entry name" value="Znf_DNAligase_C4"/>
</dbReference>
<comment type="cofactor">
    <cofactor evidence="12">
        <name>Mg(2+)</name>
        <dbReference type="ChEBI" id="CHEBI:18420"/>
    </cofactor>
    <cofactor evidence="12">
        <name>Mn(2+)</name>
        <dbReference type="ChEBI" id="CHEBI:29035"/>
    </cofactor>
</comment>
<keyword evidence="8 12" id="KW-0520">NAD</keyword>
<dbReference type="InterPro" id="IPR033136">
    <property type="entry name" value="DNA_ligase_CS"/>
</dbReference>
<dbReference type="InterPro" id="IPR004150">
    <property type="entry name" value="NAD_DNA_ligase_OB"/>
</dbReference>
<dbReference type="PROSITE" id="PS01056">
    <property type="entry name" value="DNA_LIGASE_N2"/>
    <property type="match status" value="1"/>
</dbReference>
<evidence type="ECO:0000256" key="9">
    <source>
        <dbReference type="ARBA" id="ARBA00023204"/>
    </source>
</evidence>
<evidence type="ECO:0000256" key="2">
    <source>
        <dbReference type="ARBA" id="ARBA00022598"/>
    </source>
</evidence>
<evidence type="ECO:0000256" key="7">
    <source>
        <dbReference type="ARBA" id="ARBA00022842"/>
    </source>
</evidence>
<dbReference type="Pfam" id="PF00533">
    <property type="entry name" value="BRCT"/>
    <property type="match status" value="1"/>
</dbReference>
<dbReference type="SMART" id="SM00532">
    <property type="entry name" value="LIGANc"/>
    <property type="match status" value="1"/>
</dbReference>
<dbReference type="SUPFAM" id="SSF56091">
    <property type="entry name" value="DNA ligase/mRNA capping enzyme, catalytic domain"/>
    <property type="match status" value="1"/>
</dbReference>
<reference evidence="14 15" key="1">
    <citation type="submission" date="2024-11" db="EMBL/GenBank/DDBJ databases">
        <authorList>
            <person name="Heng Y.C."/>
            <person name="Lim A.C.H."/>
            <person name="Lee J.K.Y."/>
            <person name="Kittelmann S."/>
        </authorList>
    </citation>
    <scope>NUCLEOTIDE SEQUENCE [LARGE SCALE GENOMIC DNA]</scope>
    <source>
        <strain evidence="14 15">WILCCON 0269</strain>
    </source>
</reference>
<dbReference type="SMART" id="SM00292">
    <property type="entry name" value="BRCT"/>
    <property type="match status" value="1"/>
</dbReference>
<proteinExistence type="inferred from homology"/>
<comment type="similarity">
    <text evidence="12">Belongs to the NAD-dependent DNA ligase family. LigA subfamily.</text>
</comment>
<dbReference type="Gene3D" id="6.20.10.30">
    <property type="match status" value="1"/>
</dbReference>
<dbReference type="EMBL" id="JBJHZX010000001">
    <property type="protein sequence ID" value="MFL0194207.1"/>
    <property type="molecule type" value="Genomic_DNA"/>
</dbReference>
<dbReference type="PANTHER" id="PTHR23389:SF9">
    <property type="entry name" value="DNA LIGASE"/>
    <property type="match status" value="1"/>
</dbReference>
<dbReference type="SUPFAM" id="SSF50249">
    <property type="entry name" value="Nucleic acid-binding proteins"/>
    <property type="match status" value="1"/>
</dbReference>
<dbReference type="PROSITE" id="PS50172">
    <property type="entry name" value="BRCT"/>
    <property type="match status" value="1"/>
</dbReference>
<evidence type="ECO:0000256" key="4">
    <source>
        <dbReference type="ARBA" id="ARBA00022723"/>
    </source>
</evidence>
<evidence type="ECO:0000259" key="13">
    <source>
        <dbReference type="PROSITE" id="PS50172"/>
    </source>
</evidence>
<keyword evidence="6 12" id="KW-0862">Zinc</keyword>
<dbReference type="EC" id="6.5.1.2" evidence="12"/>
<dbReference type="NCBIfam" id="TIGR00575">
    <property type="entry name" value="dnlj"/>
    <property type="match status" value="1"/>
</dbReference>
<keyword evidence="10 12" id="KW-0464">Manganese</keyword>
<dbReference type="PANTHER" id="PTHR23389">
    <property type="entry name" value="CHROMOSOME TRANSMISSION FIDELITY FACTOR 18"/>
    <property type="match status" value="1"/>
</dbReference>
<evidence type="ECO:0000313" key="14">
    <source>
        <dbReference type="EMBL" id="MFL0194207.1"/>
    </source>
</evidence>
<evidence type="ECO:0000256" key="12">
    <source>
        <dbReference type="HAMAP-Rule" id="MF_01588"/>
    </source>
</evidence>
<dbReference type="Gene3D" id="1.10.287.610">
    <property type="entry name" value="Helix hairpin bin"/>
    <property type="match status" value="1"/>
</dbReference>
<dbReference type="InterPro" id="IPR003583">
    <property type="entry name" value="Hlx-hairpin-Hlx_DNA-bd_motif"/>
</dbReference>
<keyword evidence="15" id="KW-1185">Reference proteome</keyword>
<dbReference type="Gene3D" id="3.30.470.30">
    <property type="entry name" value="DNA ligase/mRNA capping enzyme"/>
    <property type="match status" value="1"/>
</dbReference>
<keyword evidence="2 12" id="KW-0436">Ligase</keyword>
<dbReference type="Gene3D" id="3.40.50.10190">
    <property type="entry name" value="BRCT domain"/>
    <property type="match status" value="1"/>
</dbReference>
<feature type="binding site" evidence="12">
    <location>
        <position position="132"/>
    </location>
    <ligand>
        <name>NAD(+)</name>
        <dbReference type="ChEBI" id="CHEBI:57540"/>
    </ligand>
</feature>
<evidence type="ECO:0000256" key="5">
    <source>
        <dbReference type="ARBA" id="ARBA00022763"/>
    </source>
</evidence>
<dbReference type="Gene3D" id="2.40.50.140">
    <property type="entry name" value="Nucleic acid-binding proteins"/>
    <property type="match status" value="1"/>
</dbReference>
<evidence type="ECO:0000256" key="1">
    <source>
        <dbReference type="ARBA" id="ARBA00004067"/>
    </source>
</evidence>
<organism evidence="14 15">
    <name type="scientific">Candidatus Clostridium eludens</name>
    <dbReference type="NCBI Taxonomy" id="3381663"/>
    <lineage>
        <taxon>Bacteria</taxon>
        <taxon>Bacillati</taxon>
        <taxon>Bacillota</taxon>
        <taxon>Clostridia</taxon>
        <taxon>Eubacteriales</taxon>
        <taxon>Clostridiaceae</taxon>
        <taxon>Clostridium</taxon>
    </lineage>
</organism>
<dbReference type="InterPro" id="IPR013840">
    <property type="entry name" value="DNAligase_N"/>
</dbReference>
<dbReference type="InterPro" id="IPR010994">
    <property type="entry name" value="RuvA_2-like"/>
</dbReference>
<protein>
    <recommendedName>
        <fullName evidence="12">DNA ligase</fullName>
        <ecNumber evidence="12">6.5.1.2</ecNumber>
    </recommendedName>
    <alternativeName>
        <fullName evidence="12">Polydeoxyribonucleotide synthase [NAD(+)]</fullName>
    </alternativeName>
</protein>
<dbReference type="InterPro" id="IPR041663">
    <property type="entry name" value="DisA/LigA_HHH"/>
</dbReference>
<evidence type="ECO:0000256" key="3">
    <source>
        <dbReference type="ARBA" id="ARBA00022705"/>
    </source>
</evidence>
<dbReference type="Proteomes" id="UP001623660">
    <property type="component" value="Unassembled WGS sequence"/>
</dbReference>
<name>A0ABW8SES8_9CLOT</name>
<feature type="binding site" evidence="12">
    <location>
        <begin position="80"/>
        <end position="81"/>
    </location>
    <ligand>
        <name>NAD(+)</name>
        <dbReference type="ChEBI" id="CHEBI:57540"/>
    </ligand>
</feature>
<feature type="binding site" evidence="12">
    <location>
        <position position="404"/>
    </location>
    <ligand>
        <name>Zn(2+)</name>
        <dbReference type="ChEBI" id="CHEBI:29105"/>
    </ligand>
</feature>
<gene>
    <name evidence="12 14" type="primary">ligA</name>
    <name evidence="14" type="ORF">ACJDU8_01250</name>
</gene>
<dbReference type="NCBIfam" id="NF005932">
    <property type="entry name" value="PRK07956.1"/>
    <property type="match status" value="1"/>
</dbReference>
<dbReference type="SUPFAM" id="SSF47781">
    <property type="entry name" value="RuvA domain 2-like"/>
    <property type="match status" value="1"/>
</dbReference>
<keyword evidence="9 12" id="KW-0234">DNA repair</keyword>
<dbReference type="Gene3D" id="1.10.150.20">
    <property type="entry name" value="5' to 3' exonuclease, C-terminal subdomain"/>
    <property type="match status" value="2"/>
</dbReference>
<feature type="binding site" evidence="12">
    <location>
        <position position="167"/>
    </location>
    <ligand>
        <name>NAD(+)</name>
        <dbReference type="ChEBI" id="CHEBI:57540"/>
    </ligand>
</feature>
<evidence type="ECO:0000256" key="11">
    <source>
        <dbReference type="ARBA" id="ARBA00034005"/>
    </source>
</evidence>
<dbReference type="InterPro" id="IPR013839">
    <property type="entry name" value="DNAligase_adenylation"/>
</dbReference>
<dbReference type="HAMAP" id="MF_01588">
    <property type="entry name" value="DNA_ligase_A"/>
    <property type="match status" value="1"/>
</dbReference>
<comment type="caution">
    <text evidence="14">The sequence shown here is derived from an EMBL/GenBank/DDBJ whole genome shotgun (WGS) entry which is preliminary data.</text>
</comment>
<comment type="catalytic activity">
    <reaction evidence="11 12">
        <text>NAD(+) + (deoxyribonucleotide)n-3'-hydroxyl + 5'-phospho-(deoxyribonucleotide)m = (deoxyribonucleotide)n+m + AMP + beta-nicotinamide D-nucleotide.</text>
        <dbReference type="EC" id="6.5.1.2"/>
    </reaction>
</comment>